<feature type="compositionally biased region" description="Basic residues" evidence="1">
    <location>
        <begin position="89"/>
        <end position="101"/>
    </location>
</feature>
<feature type="transmembrane region" description="Helical" evidence="2">
    <location>
        <begin position="152"/>
        <end position="170"/>
    </location>
</feature>
<organism evidence="3 5">
    <name type="scientific">Lentzea atacamensis</name>
    <dbReference type="NCBI Taxonomy" id="531938"/>
    <lineage>
        <taxon>Bacteria</taxon>
        <taxon>Bacillati</taxon>
        <taxon>Actinomycetota</taxon>
        <taxon>Actinomycetes</taxon>
        <taxon>Pseudonocardiales</taxon>
        <taxon>Pseudonocardiaceae</taxon>
        <taxon>Lentzea</taxon>
    </lineage>
</organism>
<feature type="region of interest" description="Disordered" evidence="1">
    <location>
        <begin position="178"/>
        <end position="205"/>
    </location>
</feature>
<reference evidence="3 5" key="1">
    <citation type="submission" date="2018-05" db="EMBL/GenBank/DDBJ databases">
        <title>Genomic Encyclopedia of Type Strains, Phase IV (KMG-IV): sequencing the most valuable type-strain genomes for metagenomic binning, comparative biology and taxonomic classification.</title>
        <authorList>
            <person name="Goeker M."/>
        </authorList>
    </citation>
    <scope>NUCLEOTIDE SEQUENCE [LARGE SCALE GENOMIC DNA]</scope>
    <source>
        <strain evidence="4 6">DSM 45479</strain>
        <strain evidence="3 5">DSM 45480</strain>
    </source>
</reference>
<evidence type="ECO:0000256" key="2">
    <source>
        <dbReference type="SAM" id="Phobius"/>
    </source>
</evidence>
<feature type="region of interest" description="Disordered" evidence="1">
    <location>
        <begin position="85"/>
        <end position="105"/>
    </location>
</feature>
<dbReference type="Proteomes" id="UP000246005">
    <property type="component" value="Unassembled WGS sequence"/>
</dbReference>
<sequence>MGYLHDITGRQRVEHRMDEVDVMTRAGENVGKAVGTGLKAARQGVVRAGHAAEVKFAERGITADQVRGALVERADQLMGKAEDWEKQTRRSRKRLAKKSAKTRADLMSKAEEVRKEVKKAAKHARKDAKVRAKEIRKAAAKIGADAPKRRRWPWVMGLLIAAAVAGYIALTRRPEEVHLQDDEEQAPLPEPVLNGQVPTQKEPVK</sequence>
<dbReference type="AlphaFoldDB" id="A0A316ICK5"/>
<dbReference type="EMBL" id="QLTT01000002">
    <property type="protein sequence ID" value="RAS68069.1"/>
    <property type="molecule type" value="Genomic_DNA"/>
</dbReference>
<proteinExistence type="predicted"/>
<evidence type="ECO:0000313" key="4">
    <source>
        <dbReference type="EMBL" id="RAS68069.1"/>
    </source>
</evidence>
<protein>
    <submittedName>
        <fullName evidence="3">Uncharacterized protein</fullName>
    </submittedName>
</protein>
<gene>
    <name evidence="4" type="ORF">C8D87_102130</name>
    <name evidence="3" type="ORF">C8D88_101729</name>
</gene>
<dbReference type="Proteomes" id="UP000248714">
    <property type="component" value="Unassembled WGS sequence"/>
</dbReference>
<dbReference type="EMBL" id="QGHB01000001">
    <property type="protein sequence ID" value="PWK90709.1"/>
    <property type="molecule type" value="Genomic_DNA"/>
</dbReference>
<evidence type="ECO:0000313" key="5">
    <source>
        <dbReference type="Proteomes" id="UP000246005"/>
    </source>
</evidence>
<keyword evidence="2" id="KW-1133">Transmembrane helix</keyword>
<keyword evidence="2" id="KW-0812">Transmembrane</keyword>
<evidence type="ECO:0000256" key="1">
    <source>
        <dbReference type="SAM" id="MobiDB-lite"/>
    </source>
</evidence>
<accession>A0A316ICK5</accession>
<evidence type="ECO:0000313" key="3">
    <source>
        <dbReference type="EMBL" id="PWK90709.1"/>
    </source>
</evidence>
<evidence type="ECO:0000313" key="6">
    <source>
        <dbReference type="Proteomes" id="UP000248714"/>
    </source>
</evidence>
<keyword evidence="6" id="KW-1185">Reference proteome</keyword>
<name>A0A316ICK5_9PSEU</name>
<comment type="caution">
    <text evidence="3">The sequence shown here is derived from an EMBL/GenBank/DDBJ whole genome shotgun (WGS) entry which is preliminary data.</text>
</comment>
<keyword evidence="2" id="KW-0472">Membrane</keyword>